<protein>
    <submittedName>
        <fullName evidence="2">Uncharacterized protein</fullName>
    </submittedName>
</protein>
<evidence type="ECO:0000313" key="2">
    <source>
        <dbReference type="EMBL" id="QJA81919.1"/>
    </source>
</evidence>
<gene>
    <name evidence="2" type="ORF">MM415A00473_0013</name>
    <name evidence="1" type="ORF">MM415B00199_0061</name>
    <name evidence="3" type="ORF">TM448B01064_0005</name>
</gene>
<accession>A0A6M3KIP8</accession>
<reference evidence="2" key="1">
    <citation type="submission" date="2020-03" db="EMBL/GenBank/DDBJ databases">
        <title>The deep terrestrial virosphere.</title>
        <authorList>
            <person name="Holmfeldt K."/>
            <person name="Nilsson E."/>
            <person name="Simone D."/>
            <person name="Lopez-Fernandez M."/>
            <person name="Wu X."/>
            <person name="de Brujin I."/>
            <person name="Lundin D."/>
            <person name="Andersson A."/>
            <person name="Bertilsson S."/>
            <person name="Dopson M."/>
        </authorList>
    </citation>
    <scope>NUCLEOTIDE SEQUENCE</scope>
    <source>
        <strain evidence="2">MM415A00473</strain>
        <strain evidence="1">MM415B00199</strain>
        <strain evidence="3">TM448B01064</strain>
    </source>
</reference>
<name>A0A6M3KIP8_9ZZZZ</name>
<evidence type="ECO:0000313" key="3">
    <source>
        <dbReference type="EMBL" id="QJH97705.1"/>
    </source>
</evidence>
<dbReference type="EMBL" id="MT141573">
    <property type="protein sequence ID" value="QJA67606.1"/>
    <property type="molecule type" value="Genomic_DNA"/>
</dbReference>
<dbReference type="EMBL" id="MT144698">
    <property type="protein sequence ID" value="QJH97705.1"/>
    <property type="molecule type" value="Genomic_DNA"/>
</dbReference>
<proteinExistence type="predicted"/>
<dbReference type="EMBL" id="MT142474">
    <property type="protein sequence ID" value="QJA81919.1"/>
    <property type="molecule type" value="Genomic_DNA"/>
</dbReference>
<dbReference type="AlphaFoldDB" id="A0A6M3KIP8"/>
<sequence length="116" mass="12990">MTSPERRCRSLWQQIVVKRDGGCCWCGNPLASGHHALGRKNGVAFEHETGIALCVSCHALAHANPQYAKDMLRDKIGQERYDQLAWLSGQVVRLRAKDYREIADWLAETLAEIGGK</sequence>
<organism evidence="2">
    <name type="scientific">viral metagenome</name>
    <dbReference type="NCBI Taxonomy" id="1070528"/>
    <lineage>
        <taxon>unclassified sequences</taxon>
        <taxon>metagenomes</taxon>
        <taxon>organismal metagenomes</taxon>
    </lineage>
</organism>
<evidence type="ECO:0000313" key="1">
    <source>
        <dbReference type="EMBL" id="QJA67606.1"/>
    </source>
</evidence>